<feature type="transmembrane region" description="Helical" evidence="1">
    <location>
        <begin position="252"/>
        <end position="272"/>
    </location>
</feature>
<feature type="transmembrane region" description="Helical" evidence="1">
    <location>
        <begin position="340"/>
        <end position="357"/>
    </location>
</feature>
<feature type="transmembrane region" description="Helical" evidence="1">
    <location>
        <begin position="57"/>
        <end position="78"/>
    </location>
</feature>
<feature type="transmembrane region" description="Helical" evidence="1">
    <location>
        <begin position="131"/>
        <end position="148"/>
    </location>
</feature>
<accession>A0ABU5I045</accession>
<dbReference type="Proteomes" id="UP001294412">
    <property type="component" value="Unassembled WGS sequence"/>
</dbReference>
<feature type="transmembrane region" description="Helical" evidence="1">
    <location>
        <begin position="405"/>
        <end position="426"/>
    </location>
</feature>
<dbReference type="PANTHER" id="PTHR23526:SF2">
    <property type="entry name" value="MAJOR FACILITATOR SUPERFAMILY (MFS) PROFILE DOMAIN-CONTAINING PROTEIN"/>
    <property type="match status" value="1"/>
</dbReference>
<feature type="transmembrane region" description="Helical" evidence="1">
    <location>
        <begin position="284"/>
        <end position="306"/>
    </location>
</feature>
<name>A0ABU5I045_9HYPH</name>
<feature type="transmembrane region" description="Helical" evidence="1">
    <location>
        <begin position="313"/>
        <end position="334"/>
    </location>
</feature>
<feature type="transmembrane region" description="Helical" evidence="1">
    <location>
        <begin position="168"/>
        <end position="186"/>
    </location>
</feature>
<keyword evidence="1" id="KW-0812">Transmembrane</keyword>
<comment type="caution">
    <text evidence="2">The sequence shown here is derived from an EMBL/GenBank/DDBJ whole genome shotgun (WGS) entry which is preliminary data.</text>
</comment>
<dbReference type="PANTHER" id="PTHR23526">
    <property type="entry name" value="INTEGRAL MEMBRANE TRANSPORT PROTEIN-RELATED"/>
    <property type="match status" value="1"/>
</dbReference>
<organism evidence="2 3">
    <name type="scientific">Fulvimarina uroteuthidis</name>
    <dbReference type="NCBI Taxonomy" id="3098149"/>
    <lineage>
        <taxon>Bacteria</taxon>
        <taxon>Pseudomonadati</taxon>
        <taxon>Pseudomonadota</taxon>
        <taxon>Alphaproteobacteria</taxon>
        <taxon>Hyphomicrobiales</taxon>
        <taxon>Aurantimonadaceae</taxon>
        <taxon>Fulvimarina</taxon>
    </lineage>
</organism>
<keyword evidence="1" id="KW-0472">Membrane</keyword>
<evidence type="ECO:0000313" key="3">
    <source>
        <dbReference type="Proteomes" id="UP001294412"/>
    </source>
</evidence>
<dbReference type="EMBL" id="JAXLPB010000001">
    <property type="protein sequence ID" value="MDY8108415.1"/>
    <property type="molecule type" value="Genomic_DNA"/>
</dbReference>
<dbReference type="SUPFAM" id="SSF103473">
    <property type="entry name" value="MFS general substrate transporter"/>
    <property type="match status" value="1"/>
</dbReference>
<feature type="transmembrane region" description="Helical" evidence="1">
    <location>
        <begin position="102"/>
        <end position="125"/>
    </location>
</feature>
<feature type="transmembrane region" description="Helical" evidence="1">
    <location>
        <begin position="198"/>
        <end position="220"/>
    </location>
</feature>
<dbReference type="RefSeq" id="WP_322185859.1">
    <property type="nucleotide sequence ID" value="NZ_JAXLPB010000001.1"/>
</dbReference>
<gene>
    <name evidence="2" type="ORF">U0C82_04510</name>
</gene>
<sequence length="439" mass="45546">MSLVRNLGDLFFEDEENRVCRDIPASACRDQPQNAGIHLISLTATKAGDGLLDPKLILPWLLQSVGAPGAAIGLLVPIRESLALLPQIFTAHHVRAMPRRKWIWSLGSAIEAAAIFAMAACLVAFEGAVAGWSVAAFLALFALGRSLASVSYKDVLGKTISKTRRGAITGMAGSIAAALVLVYGAALALDVLPLDRTVLLVGLGIGGALFAAAAFSFTMLAEEAGANEGGESGLKAILDNGRRAWADRQFRLFVTTRALLTATAVAPPYLLLSAGENGGEALGTLGSFVLASSLAAIVGSSVWGWLSDRSSRAVLICSAMAGFVVLAVSSGLALAEATRALWPIAAPFALFCLMLAYQGVRQGRSIHLTDMARPEDRAVYTAVSNTIIGAVLLAMGAFGLLADRLGTPCVLAAFAVLCLGATVTAARLEDVQQDAGDGR</sequence>
<reference evidence="2 3" key="1">
    <citation type="submission" date="2023-12" db="EMBL/GenBank/DDBJ databases">
        <title>Description of Novel Strain Fulvimarina sp. 2208YS6-2-32 isolated from Uroteuthis (Photololigo) edulis.</title>
        <authorList>
            <person name="Park J.-S."/>
        </authorList>
    </citation>
    <scope>NUCLEOTIDE SEQUENCE [LARGE SCALE GENOMIC DNA]</scope>
    <source>
        <strain evidence="2 3">2208YS6-2-32</strain>
    </source>
</reference>
<dbReference type="InterPro" id="IPR036259">
    <property type="entry name" value="MFS_trans_sf"/>
</dbReference>
<proteinExistence type="predicted"/>
<keyword evidence="1" id="KW-1133">Transmembrane helix</keyword>
<dbReference type="Gene3D" id="1.20.1250.20">
    <property type="entry name" value="MFS general substrate transporter like domains"/>
    <property type="match status" value="1"/>
</dbReference>
<feature type="transmembrane region" description="Helical" evidence="1">
    <location>
        <begin position="378"/>
        <end position="399"/>
    </location>
</feature>
<evidence type="ECO:0000313" key="2">
    <source>
        <dbReference type="EMBL" id="MDY8108415.1"/>
    </source>
</evidence>
<dbReference type="InterPro" id="IPR052528">
    <property type="entry name" value="Sugar_transport-like"/>
</dbReference>
<evidence type="ECO:0000256" key="1">
    <source>
        <dbReference type="SAM" id="Phobius"/>
    </source>
</evidence>
<protein>
    <submittedName>
        <fullName evidence="2">MFS transporter permease</fullName>
    </submittedName>
</protein>
<keyword evidence="3" id="KW-1185">Reference proteome</keyword>